<feature type="compositionally biased region" description="Low complexity" evidence="1">
    <location>
        <begin position="10"/>
        <end position="30"/>
    </location>
</feature>
<dbReference type="Proteomes" id="UP000095281">
    <property type="component" value="Unplaced"/>
</dbReference>
<dbReference type="WBParaSite" id="MhA1_Contig1956.frz3.gene10">
    <property type="protein sequence ID" value="MhA1_Contig1956.frz3.gene10"/>
    <property type="gene ID" value="MhA1_Contig1956.frz3.gene10"/>
</dbReference>
<dbReference type="AlphaFoldDB" id="A0A1I8BDX2"/>
<evidence type="ECO:0000256" key="1">
    <source>
        <dbReference type="SAM" id="MobiDB-lite"/>
    </source>
</evidence>
<evidence type="ECO:0000313" key="2">
    <source>
        <dbReference type="Proteomes" id="UP000095281"/>
    </source>
</evidence>
<reference evidence="3" key="1">
    <citation type="submission" date="2016-11" db="UniProtKB">
        <authorList>
            <consortium name="WormBaseParasite"/>
        </authorList>
    </citation>
    <scope>IDENTIFICATION</scope>
</reference>
<organism evidence="2 3">
    <name type="scientific">Meloidogyne hapla</name>
    <name type="common">Root-knot nematode worm</name>
    <dbReference type="NCBI Taxonomy" id="6305"/>
    <lineage>
        <taxon>Eukaryota</taxon>
        <taxon>Metazoa</taxon>
        <taxon>Ecdysozoa</taxon>
        <taxon>Nematoda</taxon>
        <taxon>Chromadorea</taxon>
        <taxon>Rhabditida</taxon>
        <taxon>Tylenchina</taxon>
        <taxon>Tylenchomorpha</taxon>
        <taxon>Tylenchoidea</taxon>
        <taxon>Meloidogynidae</taxon>
        <taxon>Meloidogyninae</taxon>
        <taxon>Meloidogyne</taxon>
    </lineage>
</organism>
<feature type="region of interest" description="Disordered" evidence="1">
    <location>
        <begin position="9"/>
        <end position="30"/>
    </location>
</feature>
<accession>A0A1I8BDX2</accession>
<protein>
    <submittedName>
        <fullName evidence="3">Uncharacterized protein</fullName>
    </submittedName>
</protein>
<evidence type="ECO:0000313" key="3">
    <source>
        <dbReference type="WBParaSite" id="MhA1_Contig1956.frz3.gene10"/>
    </source>
</evidence>
<proteinExistence type="predicted"/>
<keyword evidence="2" id="KW-1185">Reference proteome</keyword>
<sequence>MSVFLFPPISTQSSSLNSSPQQQQTTTTITTTTSSEYKVVTKLSGYSNNQQKFHLAPPNNTTFGYNQQQQQWKRNSFHGFCLPGTPIDDTNIYHQINNSKNSGIVRCLQCTMILNNDERNNLNNLNIRSSGSTSNLLEPPKYINNKRYIKSTTYGGYLNNNGISSSASCSPTP</sequence>
<name>A0A1I8BDX2_MELHA</name>